<evidence type="ECO:0000313" key="1">
    <source>
        <dbReference type="EMBL" id="KAK5964909.1"/>
    </source>
</evidence>
<reference evidence="1 2" key="1">
    <citation type="submission" date="2019-10" db="EMBL/GenBank/DDBJ databases">
        <title>Assembly and Annotation for the nematode Trichostrongylus colubriformis.</title>
        <authorList>
            <person name="Martin J."/>
        </authorList>
    </citation>
    <scope>NUCLEOTIDE SEQUENCE [LARGE SCALE GENOMIC DNA]</scope>
    <source>
        <strain evidence="1">G859</strain>
        <tissue evidence="1">Whole worm</tissue>
    </source>
</reference>
<keyword evidence="2" id="KW-1185">Reference proteome</keyword>
<evidence type="ECO:0000313" key="2">
    <source>
        <dbReference type="Proteomes" id="UP001331761"/>
    </source>
</evidence>
<dbReference type="AlphaFoldDB" id="A0AAN8IU05"/>
<name>A0AAN8IU05_TRICO</name>
<dbReference type="EMBL" id="WIXE01025211">
    <property type="protein sequence ID" value="KAK5964909.1"/>
    <property type="molecule type" value="Genomic_DNA"/>
</dbReference>
<comment type="caution">
    <text evidence="1">The sequence shown here is derived from an EMBL/GenBank/DDBJ whole genome shotgun (WGS) entry which is preliminary data.</text>
</comment>
<proteinExistence type="predicted"/>
<protein>
    <submittedName>
        <fullName evidence="1">Uncharacterized protein</fullName>
    </submittedName>
</protein>
<gene>
    <name evidence="1" type="ORF">GCK32_013611</name>
</gene>
<accession>A0AAN8IU05</accession>
<sequence>MKSIPFILALMVEAKSRKCGDYQFYRDDAKNFIKQCSKRERLPFNDNKTVIDASKFHGDEFNVFFSRLRKFEVCIRVQNTKLKRIVFPSIREAANARCPNACKTDSFIFILSQAQ</sequence>
<organism evidence="1 2">
    <name type="scientific">Trichostrongylus colubriformis</name>
    <name type="common">Black scour worm</name>
    <dbReference type="NCBI Taxonomy" id="6319"/>
    <lineage>
        <taxon>Eukaryota</taxon>
        <taxon>Metazoa</taxon>
        <taxon>Ecdysozoa</taxon>
        <taxon>Nematoda</taxon>
        <taxon>Chromadorea</taxon>
        <taxon>Rhabditida</taxon>
        <taxon>Rhabditina</taxon>
        <taxon>Rhabditomorpha</taxon>
        <taxon>Strongyloidea</taxon>
        <taxon>Trichostrongylidae</taxon>
        <taxon>Trichostrongylus</taxon>
    </lineage>
</organism>
<dbReference type="Proteomes" id="UP001331761">
    <property type="component" value="Unassembled WGS sequence"/>
</dbReference>